<dbReference type="EMBL" id="MHLN01000037">
    <property type="protein sequence ID" value="OGZ10553.1"/>
    <property type="molecule type" value="Genomic_DNA"/>
</dbReference>
<gene>
    <name evidence="1" type="ORF">A3D67_01435</name>
</gene>
<protein>
    <submittedName>
        <fullName evidence="1">Uncharacterized protein</fullName>
    </submittedName>
</protein>
<dbReference type="Proteomes" id="UP000178099">
    <property type="component" value="Unassembled WGS sequence"/>
</dbReference>
<organism evidence="1 2">
    <name type="scientific">Candidatus Lloydbacteria bacterium RIFCSPHIGHO2_02_FULL_51_22</name>
    <dbReference type="NCBI Taxonomy" id="1798663"/>
    <lineage>
        <taxon>Bacteria</taxon>
        <taxon>Candidatus Lloydiibacteriota</taxon>
    </lineage>
</organism>
<name>A0A1G2DAJ1_9BACT</name>
<comment type="caution">
    <text evidence="1">The sequence shown here is derived from an EMBL/GenBank/DDBJ whole genome shotgun (WGS) entry which is preliminary data.</text>
</comment>
<proteinExistence type="predicted"/>
<reference evidence="1 2" key="1">
    <citation type="journal article" date="2016" name="Nat. Commun.">
        <title>Thousands of microbial genomes shed light on interconnected biogeochemical processes in an aquifer system.</title>
        <authorList>
            <person name="Anantharaman K."/>
            <person name="Brown C.T."/>
            <person name="Hug L.A."/>
            <person name="Sharon I."/>
            <person name="Castelle C.J."/>
            <person name="Probst A.J."/>
            <person name="Thomas B.C."/>
            <person name="Singh A."/>
            <person name="Wilkins M.J."/>
            <person name="Karaoz U."/>
            <person name="Brodie E.L."/>
            <person name="Williams K.H."/>
            <person name="Hubbard S.S."/>
            <person name="Banfield J.F."/>
        </authorList>
    </citation>
    <scope>NUCLEOTIDE SEQUENCE [LARGE SCALE GENOMIC DNA]</scope>
</reference>
<accession>A0A1G2DAJ1</accession>
<dbReference type="AlphaFoldDB" id="A0A1G2DAJ1"/>
<evidence type="ECO:0000313" key="2">
    <source>
        <dbReference type="Proteomes" id="UP000178099"/>
    </source>
</evidence>
<sequence>MRIVLICISGVLLLSFGVLFYAAFGSTTSVDKEQSSEECFADVGAAQEESLGVTCTQEMRLLSCDKEQSFIYEASNGCEISFLLARGWR</sequence>
<evidence type="ECO:0000313" key="1">
    <source>
        <dbReference type="EMBL" id="OGZ10553.1"/>
    </source>
</evidence>